<dbReference type="SUPFAM" id="SSF160537">
    <property type="entry name" value="SpoVG-like"/>
    <property type="match status" value="1"/>
</dbReference>
<evidence type="ECO:0000256" key="1">
    <source>
        <dbReference type="ARBA" id="ARBA00022618"/>
    </source>
</evidence>
<sequence>MKVTNVRIKLVNTEGRLKAVGSITFDECFVVHDVRVLQGEKGMFVAMPSKKMPNGMFRDIAHPINIEARAMIDKEVFAAYEEALKSAEVETV</sequence>
<evidence type="ECO:0000256" key="2">
    <source>
        <dbReference type="ARBA" id="ARBA00023210"/>
    </source>
</evidence>
<evidence type="ECO:0000256" key="4">
    <source>
        <dbReference type="HAMAP-Rule" id="MF_00819"/>
    </source>
</evidence>
<protein>
    <recommendedName>
        <fullName evidence="4">Putative septation protein SpoVG</fullName>
    </recommendedName>
</protein>
<dbReference type="OrthoDB" id="9796286at2"/>
<dbReference type="AlphaFoldDB" id="A0A449BBD5"/>
<dbReference type="Pfam" id="PF04026">
    <property type="entry name" value="SpoVG"/>
    <property type="match status" value="1"/>
</dbReference>
<dbReference type="NCBIfam" id="NF009749">
    <property type="entry name" value="PRK13259.1"/>
    <property type="match status" value="1"/>
</dbReference>
<dbReference type="PANTHER" id="PTHR38429:SF1">
    <property type="entry name" value="SEPTATION PROTEIN SPOVG-RELATED"/>
    <property type="match status" value="1"/>
</dbReference>
<comment type="similarity">
    <text evidence="4">Belongs to the SpoVG family.</text>
</comment>
<name>A0A449BBD5_HAPAX</name>
<comment type="function">
    <text evidence="4">Could be involved in septation.</text>
</comment>
<gene>
    <name evidence="4 5" type="primary">spoVG</name>
    <name evidence="5" type="ORF">NCTC10138_00108</name>
</gene>
<evidence type="ECO:0000256" key="3">
    <source>
        <dbReference type="ARBA" id="ARBA00023306"/>
    </source>
</evidence>
<dbReference type="PANTHER" id="PTHR38429">
    <property type="entry name" value="SEPTATION PROTEIN SPOVG-RELATED"/>
    <property type="match status" value="1"/>
</dbReference>
<dbReference type="KEGG" id="aaxa:NCTC10138_00108"/>
<dbReference type="GO" id="GO:0030435">
    <property type="term" value="P:sporulation resulting in formation of a cellular spore"/>
    <property type="evidence" value="ECO:0007669"/>
    <property type="project" value="InterPro"/>
</dbReference>
<dbReference type="InterPro" id="IPR036751">
    <property type="entry name" value="SpoVG_sf"/>
</dbReference>
<evidence type="ECO:0000313" key="6">
    <source>
        <dbReference type="Proteomes" id="UP000289841"/>
    </source>
</evidence>
<reference evidence="5 6" key="1">
    <citation type="submission" date="2019-01" db="EMBL/GenBank/DDBJ databases">
        <authorList>
            <consortium name="Pathogen Informatics"/>
        </authorList>
    </citation>
    <scope>NUCLEOTIDE SEQUENCE [LARGE SCALE GENOMIC DNA]</scope>
    <source>
        <strain evidence="5 6">NCTC10138</strain>
    </source>
</reference>
<dbReference type="STRING" id="1278311.GCA_000428705_01243"/>
<dbReference type="InterPro" id="IPR007170">
    <property type="entry name" value="SpoVG"/>
</dbReference>
<keyword evidence="3 4" id="KW-0131">Cell cycle</keyword>
<proteinExistence type="inferred from homology"/>
<dbReference type="EMBL" id="LR215048">
    <property type="protein sequence ID" value="VEU79697.1"/>
    <property type="molecule type" value="Genomic_DNA"/>
</dbReference>
<organism evidence="5 6">
    <name type="scientific">Haploplasma axanthum</name>
    <name type="common">Acholeplasma axanthum</name>
    <dbReference type="NCBI Taxonomy" id="29552"/>
    <lineage>
        <taxon>Bacteria</taxon>
        <taxon>Bacillati</taxon>
        <taxon>Mycoplasmatota</taxon>
        <taxon>Mollicutes</taxon>
        <taxon>Acholeplasmatales</taxon>
        <taxon>Acholeplasmataceae</taxon>
        <taxon>Haploplasma</taxon>
    </lineage>
</organism>
<keyword evidence="6" id="KW-1185">Reference proteome</keyword>
<dbReference type="GO" id="GO:0000917">
    <property type="term" value="P:division septum assembly"/>
    <property type="evidence" value="ECO:0007669"/>
    <property type="project" value="UniProtKB-KW"/>
</dbReference>
<keyword evidence="2 4" id="KW-0717">Septation</keyword>
<dbReference type="HAMAP" id="MF_00819">
    <property type="entry name" value="SpoVG"/>
    <property type="match status" value="1"/>
</dbReference>
<accession>A0A449BBD5</accession>
<dbReference type="Gene3D" id="3.30.1120.40">
    <property type="entry name" value="Stage V sporulation protein G"/>
    <property type="match status" value="1"/>
</dbReference>
<dbReference type="Proteomes" id="UP000289841">
    <property type="component" value="Chromosome"/>
</dbReference>
<dbReference type="RefSeq" id="WP_026390715.1">
    <property type="nucleotide sequence ID" value="NZ_LR215048.1"/>
</dbReference>
<evidence type="ECO:0000313" key="5">
    <source>
        <dbReference type="EMBL" id="VEU79697.1"/>
    </source>
</evidence>
<keyword evidence="1 4" id="KW-0132">Cell division</keyword>